<feature type="transmembrane region" description="Helical" evidence="9">
    <location>
        <begin position="211"/>
        <end position="232"/>
    </location>
</feature>
<accession>A0A1N7H7R0</accession>
<keyword evidence="2" id="KW-1003">Cell membrane</keyword>
<feature type="transmembrane region" description="Helical" evidence="9">
    <location>
        <begin position="117"/>
        <end position="150"/>
    </location>
</feature>
<feature type="transmembrane region" description="Helical" evidence="9">
    <location>
        <begin position="416"/>
        <end position="435"/>
    </location>
</feature>
<dbReference type="RefSeq" id="WP_234974469.1">
    <property type="nucleotide sequence ID" value="NZ_FTNT01000012.1"/>
</dbReference>
<feature type="transmembrane region" description="Helical" evidence="9">
    <location>
        <begin position="347"/>
        <end position="365"/>
    </location>
</feature>
<feature type="transmembrane region" description="Helical" evidence="9">
    <location>
        <begin position="45"/>
        <end position="64"/>
    </location>
</feature>
<feature type="transmembrane region" description="Helical" evidence="9">
    <location>
        <begin position="238"/>
        <end position="257"/>
    </location>
</feature>
<name>A0A1N7H7R0_9NOCA</name>
<feature type="region of interest" description="Disordered" evidence="8">
    <location>
        <begin position="460"/>
        <end position="488"/>
    </location>
</feature>
<protein>
    <submittedName>
        <fullName evidence="10">Alpha-1,2-mannosyltransferase</fullName>
    </submittedName>
</protein>
<organism evidence="10 11">
    <name type="scientific">Williamsia sterculiae</name>
    <dbReference type="NCBI Taxonomy" id="1344003"/>
    <lineage>
        <taxon>Bacteria</taxon>
        <taxon>Bacillati</taxon>
        <taxon>Actinomycetota</taxon>
        <taxon>Actinomycetes</taxon>
        <taxon>Mycobacteriales</taxon>
        <taxon>Nocardiaceae</taxon>
        <taxon>Williamsia</taxon>
    </lineage>
</organism>
<dbReference type="Pfam" id="PF09594">
    <property type="entry name" value="GT87"/>
    <property type="match status" value="1"/>
</dbReference>
<dbReference type="GO" id="GO:0005886">
    <property type="term" value="C:plasma membrane"/>
    <property type="evidence" value="ECO:0007669"/>
    <property type="project" value="UniProtKB-SubCell"/>
</dbReference>
<keyword evidence="3 10" id="KW-0808">Transferase</keyword>
<dbReference type="InterPro" id="IPR018584">
    <property type="entry name" value="GT87"/>
</dbReference>
<evidence type="ECO:0000256" key="1">
    <source>
        <dbReference type="ARBA" id="ARBA00004651"/>
    </source>
</evidence>
<dbReference type="Proteomes" id="UP000186218">
    <property type="component" value="Unassembled WGS sequence"/>
</dbReference>
<evidence type="ECO:0000256" key="5">
    <source>
        <dbReference type="ARBA" id="ARBA00022989"/>
    </source>
</evidence>
<feature type="transmembrane region" description="Helical" evidence="9">
    <location>
        <begin position="377"/>
        <end position="396"/>
    </location>
</feature>
<feature type="transmembrane region" description="Helical" evidence="9">
    <location>
        <begin position="162"/>
        <end position="179"/>
    </location>
</feature>
<evidence type="ECO:0000256" key="4">
    <source>
        <dbReference type="ARBA" id="ARBA00022692"/>
    </source>
</evidence>
<evidence type="ECO:0000256" key="7">
    <source>
        <dbReference type="ARBA" id="ARBA00024033"/>
    </source>
</evidence>
<feature type="transmembrane region" description="Helical" evidence="9">
    <location>
        <begin position="303"/>
        <end position="320"/>
    </location>
</feature>
<dbReference type="EMBL" id="FTNT01000012">
    <property type="protein sequence ID" value="SIS20730.1"/>
    <property type="molecule type" value="Genomic_DNA"/>
</dbReference>
<feature type="compositionally biased region" description="Basic residues" evidence="8">
    <location>
        <begin position="474"/>
        <end position="488"/>
    </location>
</feature>
<proteinExistence type="inferred from homology"/>
<feature type="region of interest" description="Disordered" evidence="8">
    <location>
        <begin position="1"/>
        <end position="20"/>
    </location>
</feature>
<keyword evidence="10" id="KW-0328">Glycosyltransferase</keyword>
<sequence length="488" mass="53117">MSESAHPGTDTVGGVDDGRSPRGGLSLARLDRALATWVPARRTRIVLGVALAVSIVFAVAGVPFTPSFLDHLRLDIDVYRLGAQTWRAGLPLYNDGSMPFTTSGLWLPFTYPPFAVLMFLPFTVVSLAAATIAITASTGVCLAVVVGVVLRRLDIGTADNRIWLTCAVTACCLWLNPVWMTLGFGQVNVVLMLLVAVDMYALRPGSRWRGVLIGVAAAVKLTPLAFLLVFLAFREWRVVARVLGTFVALGALGAVWAPRDSLHYWSKTVFHTDRIGDLSGALNQNINGFWIRAFPDAHGVQQVLWMVSSVLVTALAVVALRRCPPGISTPAVAVTAVWALLVSPTTWAHHWVWCIPVLLTLAMVAARTDSTRVRRAYTLLVASGLFVFAVAPFQFLPQQETRHWTVLGDLIGNLDLWWGLALLITVWAVPPRTTGNGPGVDRTTRDALRVDHAPGVAATRTNVHPREALSPFRQRVRSARARRPRSPS</sequence>
<dbReference type="AlphaFoldDB" id="A0A1N7H7R0"/>
<evidence type="ECO:0000256" key="2">
    <source>
        <dbReference type="ARBA" id="ARBA00022475"/>
    </source>
</evidence>
<evidence type="ECO:0000313" key="10">
    <source>
        <dbReference type="EMBL" id="SIS20730.1"/>
    </source>
</evidence>
<dbReference type="GO" id="GO:0016758">
    <property type="term" value="F:hexosyltransferase activity"/>
    <property type="evidence" value="ECO:0007669"/>
    <property type="project" value="InterPro"/>
</dbReference>
<keyword evidence="6 9" id="KW-0472">Membrane</keyword>
<comment type="subcellular location">
    <subcellularLocation>
        <location evidence="1">Cell membrane</location>
        <topology evidence="1">Multi-pass membrane protein</topology>
    </subcellularLocation>
</comment>
<gene>
    <name evidence="10" type="ORF">SAMN05445060_3657</name>
</gene>
<evidence type="ECO:0000256" key="8">
    <source>
        <dbReference type="SAM" id="MobiDB-lite"/>
    </source>
</evidence>
<evidence type="ECO:0000313" key="11">
    <source>
        <dbReference type="Proteomes" id="UP000186218"/>
    </source>
</evidence>
<keyword evidence="11" id="KW-1185">Reference proteome</keyword>
<keyword evidence="5 9" id="KW-1133">Transmembrane helix</keyword>
<comment type="similarity">
    <text evidence="7">Belongs to the glycosyltransferase 87 family.</text>
</comment>
<evidence type="ECO:0000256" key="9">
    <source>
        <dbReference type="SAM" id="Phobius"/>
    </source>
</evidence>
<reference evidence="10 11" key="1">
    <citation type="submission" date="2017-01" db="EMBL/GenBank/DDBJ databases">
        <authorList>
            <person name="Mah S.A."/>
            <person name="Swanson W.J."/>
            <person name="Moy G.W."/>
            <person name="Vacquier V.D."/>
        </authorList>
    </citation>
    <scope>NUCLEOTIDE SEQUENCE [LARGE SCALE GENOMIC DNA]</scope>
    <source>
        <strain evidence="10 11">CPCC 203464</strain>
    </source>
</reference>
<keyword evidence="4 9" id="KW-0812">Transmembrane</keyword>
<evidence type="ECO:0000256" key="6">
    <source>
        <dbReference type="ARBA" id="ARBA00023136"/>
    </source>
</evidence>
<dbReference type="STRING" id="1344003.SAMN05445060_3657"/>
<evidence type="ECO:0000256" key="3">
    <source>
        <dbReference type="ARBA" id="ARBA00022679"/>
    </source>
</evidence>